<feature type="chain" id="PRO_5046037292" description="MYXO-CTERM domain-containing protein" evidence="3">
    <location>
        <begin position="34"/>
        <end position="283"/>
    </location>
</feature>
<keyword evidence="5" id="KW-1185">Reference proteome</keyword>
<evidence type="ECO:0000256" key="3">
    <source>
        <dbReference type="SAM" id="SignalP"/>
    </source>
</evidence>
<reference evidence="4 5" key="1">
    <citation type="submission" date="2023-04" db="EMBL/GenBank/DDBJ databases">
        <title>A novel species of the genus Streptomyces: Streptomyces pakalii sp. nov. isolated from a Mexican soil jungle.</title>
        <authorList>
            <person name="Chavez-Hernandez M.A."/>
            <person name="Ortiz-Alvarez J."/>
            <person name="Villa-Tanaca L."/>
            <person name="Hernandez-Rodriguez C."/>
        </authorList>
    </citation>
    <scope>NUCLEOTIDE SEQUENCE [LARGE SCALE GENOMIC DNA]</scope>
    <source>
        <strain evidence="4 5">ENCB-J15</strain>
    </source>
</reference>
<gene>
    <name evidence="4" type="ORF">P5W92_33395</name>
</gene>
<evidence type="ECO:0000313" key="5">
    <source>
        <dbReference type="Proteomes" id="UP001237194"/>
    </source>
</evidence>
<evidence type="ECO:0000313" key="4">
    <source>
        <dbReference type="EMBL" id="MDJ1645268.1"/>
    </source>
</evidence>
<feature type="compositionally biased region" description="Low complexity" evidence="1">
    <location>
        <begin position="236"/>
        <end position="245"/>
    </location>
</feature>
<keyword evidence="2" id="KW-0472">Membrane</keyword>
<feature type="signal peptide" evidence="3">
    <location>
        <begin position="1"/>
        <end position="33"/>
    </location>
</feature>
<feature type="region of interest" description="Disordered" evidence="1">
    <location>
        <begin position="230"/>
        <end position="251"/>
    </location>
</feature>
<dbReference type="Proteomes" id="UP001237194">
    <property type="component" value="Unassembled WGS sequence"/>
</dbReference>
<sequence length="283" mass="29545">MSRAINRRLLTASLAGTGAALVLGLAGAPQAQADERPSSPSAAGVAAARHEAHSPEARDALSRFFARDGKVAPTAADPEIAGKTVPVYYLSPKFVAGDKEAPIGRLQFLASEAISSDGQKASLWTVQQAGHWQVVNIATGNDETRYVALGERTLAGGTVFREPQIDAWYVQEGERVLPLNDQAQKAVGKQGTTLDAYRERVHAAYGDKLPGSAYDRTGQAGGFDEKGARAAAGDVAQTPAPAPQASTEDTDPALTTTAWAGAGTLGALGLGGAWLRRTRRSTR</sequence>
<dbReference type="RefSeq" id="WP_283901146.1">
    <property type="nucleotide sequence ID" value="NZ_JARWAF010000021.1"/>
</dbReference>
<organism evidence="4 5">
    <name type="scientific">Streptomyces pakalii</name>
    <dbReference type="NCBI Taxonomy" id="3036494"/>
    <lineage>
        <taxon>Bacteria</taxon>
        <taxon>Bacillati</taxon>
        <taxon>Actinomycetota</taxon>
        <taxon>Actinomycetes</taxon>
        <taxon>Kitasatosporales</taxon>
        <taxon>Streptomycetaceae</taxon>
        <taxon>Streptomyces</taxon>
    </lineage>
</organism>
<comment type="caution">
    <text evidence="4">The sequence shown here is derived from an EMBL/GenBank/DDBJ whole genome shotgun (WGS) entry which is preliminary data.</text>
</comment>
<feature type="compositionally biased region" description="Low complexity" evidence="1">
    <location>
        <begin position="38"/>
        <end position="47"/>
    </location>
</feature>
<keyword evidence="3" id="KW-0732">Signal</keyword>
<evidence type="ECO:0000256" key="1">
    <source>
        <dbReference type="SAM" id="MobiDB-lite"/>
    </source>
</evidence>
<keyword evidence="2" id="KW-1133">Transmembrane helix</keyword>
<dbReference type="InterPro" id="IPR006311">
    <property type="entry name" value="TAT_signal"/>
</dbReference>
<evidence type="ECO:0008006" key="6">
    <source>
        <dbReference type="Google" id="ProtNLM"/>
    </source>
</evidence>
<evidence type="ECO:0000256" key="2">
    <source>
        <dbReference type="SAM" id="Phobius"/>
    </source>
</evidence>
<dbReference type="EMBL" id="JARWAF010000021">
    <property type="protein sequence ID" value="MDJ1645268.1"/>
    <property type="molecule type" value="Genomic_DNA"/>
</dbReference>
<keyword evidence="2" id="KW-0812">Transmembrane</keyword>
<feature type="transmembrane region" description="Helical" evidence="2">
    <location>
        <begin position="257"/>
        <end position="275"/>
    </location>
</feature>
<protein>
    <recommendedName>
        <fullName evidence="6">MYXO-CTERM domain-containing protein</fullName>
    </recommendedName>
</protein>
<accession>A0ABT7DHF8</accession>
<name>A0ABT7DHF8_9ACTN</name>
<dbReference type="PROSITE" id="PS51318">
    <property type="entry name" value="TAT"/>
    <property type="match status" value="1"/>
</dbReference>
<feature type="region of interest" description="Disordered" evidence="1">
    <location>
        <begin position="31"/>
        <end position="52"/>
    </location>
</feature>
<proteinExistence type="predicted"/>